<evidence type="ECO:0000256" key="6">
    <source>
        <dbReference type="ARBA" id="ARBA00023136"/>
    </source>
</evidence>
<sequence length="565" mass="59570">MTTRRDLARWLVRHTRPLLWPLGVATAARILGDLLNVAVLLVAAGGLAEAMSGDAVALRPLAFTLIALSLTKAGLRYIEHYAGHWVAFAALQRLRELLFRSLIPQAPAATTGKASAELTARATEDIDRIEVFFAHTIPPVAASIAVPGVALSWFAAAVAPLPALLIAGPLTLALLLPFAAAPRTAAASRDELAARGEVSVHVADDAQGLREILAFDARGLRDDERRRREARVRRARLRTGRLLAARETAERLLWGAALLLVVAFAGDAQTTITAIALLAGLWLGGAGTDDFATGLDAALAACDRVRRVVDAPPAVPDSGTSDLPGEGPLTVRLDDVSFTYPGNGVQALKHVDLRIEAGGWLRLAGVSGSGKSTVAALLLRAHDVDGGRVLLDGVPVKNVPLAVLRRAVAVVEQRPVLFPGTVADNLRLARPDAADAELHEALHTAALDGAALPDGLRTPVGERGSTLSGGQLQRLALARALVARPRVLVLDESLSALDEATAHTVRARLAAMPRRPTVLEITHRVDLIPDDAPVAVIDRGTVVEQGTTSTLRNANGPFTRLSARL</sequence>
<dbReference type="GO" id="GO:0016887">
    <property type="term" value="F:ATP hydrolysis activity"/>
    <property type="evidence" value="ECO:0007669"/>
    <property type="project" value="InterPro"/>
</dbReference>
<dbReference type="PANTHER" id="PTHR24221">
    <property type="entry name" value="ATP-BINDING CASSETTE SUB-FAMILY B"/>
    <property type="match status" value="1"/>
</dbReference>
<dbReference type="InterPro" id="IPR003439">
    <property type="entry name" value="ABC_transporter-like_ATP-bd"/>
</dbReference>
<dbReference type="OrthoDB" id="9806127at2"/>
<feature type="transmembrane region" description="Helical" evidence="7">
    <location>
        <begin position="161"/>
        <end position="181"/>
    </location>
</feature>
<evidence type="ECO:0000256" key="7">
    <source>
        <dbReference type="SAM" id="Phobius"/>
    </source>
</evidence>
<dbReference type="GO" id="GO:0140359">
    <property type="term" value="F:ABC-type transporter activity"/>
    <property type="evidence" value="ECO:0007669"/>
    <property type="project" value="InterPro"/>
</dbReference>
<evidence type="ECO:0000256" key="3">
    <source>
        <dbReference type="ARBA" id="ARBA00022741"/>
    </source>
</evidence>
<keyword evidence="2 7" id="KW-0812">Transmembrane</keyword>
<evidence type="ECO:0000256" key="1">
    <source>
        <dbReference type="ARBA" id="ARBA00004651"/>
    </source>
</evidence>
<dbReference type="Gene3D" id="3.40.50.300">
    <property type="entry name" value="P-loop containing nucleotide triphosphate hydrolases"/>
    <property type="match status" value="1"/>
</dbReference>
<dbReference type="Pfam" id="PF00005">
    <property type="entry name" value="ABC_tran"/>
    <property type="match status" value="1"/>
</dbReference>
<dbReference type="InterPro" id="IPR017871">
    <property type="entry name" value="ABC_transporter-like_CS"/>
</dbReference>
<feature type="domain" description="ABC transmembrane type-1" evidence="9">
    <location>
        <begin position="30"/>
        <end position="266"/>
    </location>
</feature>
<dbReference type="InterPro" id="IPR027417">
    <property type="entry name" value="P-loop_NTPase"/>
</dbReference>
<comment type="subcellular location">
    <subcellularLocation>
        <location evidence="1">Cell membrane</location>
        <topology evidence="1">Multi-pass membrane protein</topology>
    </subcellularLocation>
</comment>
<dbReference type="InterPro" id="IPR039421">
    <property type="entry name" value="Type_1_exporter"/>
</dbReference>
<dbReference type="RefSeq" id="WP_141965611.1">
    <property type="nucleotide sequence ID" value="NZ_VFPO01000001.1"/>
</dbReference>
<evidence type="ECO:0000256" key="2">
    <source>
        <dbReference type="ARBA" id="ARBA00022692"/>
    </source>
</evidence>
<dbReference type="SUPFAM" id="SSF52540">
    <property type="entry name" value="P-loop containing nucleoside triphosphate hydrolases"/>
    <property type="match status" value="1"/>
</dbReference>
<reference evidence="10 11" key="1">
    <citation type="submission" date="2019-06" db="EMBL/GenBank/DDBJ databases">
        <title>Sequencing the genomes of 1000 actinobacteria strains.</title>
        <authorList>
            <person name="Klenk H.-P."/>
        </authorList>
    </citation>
    <scope>NUCLEOTIDE SEQUENCE [LARGE SCALE GENOMIC DNA]</scope>
    <source>
        <strain evidence="10 11">DSM 45043</strain>
    </source>
</reference>
<dbReference type="Proteomes" id="UP000316706">
    <property type="component" value="Unassembled WGS sequence"/>
</dbReference>
<dbReference type="AlphaFoldDB" id="A0A543I7D2"/>
<evidence type="ECO:0000313" key="11">
    <source>
        <dbReference type="Proteomes" id="UP000316706"/>
    </source>
</evidence>
<dbReference type="Pfam" id="PF00664">
    <property type="entry name" value="ABC_membrane"/>
    <property type="match status" value="1"/>
</dbReference>
<evidence type="ECO:0000259" key="9">
    <source>
        <dbReference type="PROSITE" id="PS50929"/>
    </source>
</evidence>
<dbReference type="PROSITE" id="PS50929">
    <property type="entry name" value="ABC_TM1F"/>
    <property type="match status" value="1"/>
</dbReference>
<comment type="caution">
    <text evidence="10">The sequence shown here is derived from an EMBL/GenBank/DDBJ whole genome shotgun (WGS) entry which is preliminary data.</text>
</comment>
<proteinExistence type="predicted"/>
<dbReference type="PANTHER" id="PTHR24221:SF654">
    <property type="entry name" value="ATP-BINDING CASSETTE SUB-FAMILY B MEMBER 6"/>
    <property type="match status" value="1"/>
</dbReference>
<keyword evidence="5 7" id="KW-1133">Transmembrane helix</keyword>
<feature type="domain" description="ABC transporter" evidence="8">
    <location>
        <begin position="331"/>
        <end position="564"/>
    </location>
</feature>
<dbReference type="SUPFAM" id="SSF90123">
    <property type="entry name" value="ABC transporter transmembrane region"/>
    <property type="match status" value="1"/>
</dbReference>
<dbReference type="PROSITE" id="PS50893">
    <property type="entry name" value="ABC_TRANSPORTER_2"/>
    <property type="match status" value="1"/>
</dbReference>
<gene>
    <name evidence="10" type="ORF">FHX41_0090</name>
</gene>
<keyword evidence="11" id="KW-1185">Reference proteome</keyword>
<dbReference type="SMART" id="SM00382">
    <property type="entry name" value="AAA"/>
    <property type="match status" value="1"/>
</dbReference>
<feature type="transmembrane region" description="Helical" evidence="7">
    <location>
        <begin position="131"/>
        <end position="155"/>
    </location>
</feature>
<dbReference type="GO" id="GO:0005886">
    <property type="term" value="C:plasma membrane"/>
    <property type="evidence" value="ECO:0007669"/>
    <property type="project" value="UniProtKB-SubCell"/>
</dbReference>
<evidence type="ECO:0000256" key="5">
    <source>
        <dbReference type="ARBA" id="ARBA00022989"/>
    </source>
</evidence>
<dbReference type="InterPro" id="IPR036640">
    <property type="entry name" value="ABC1_TM_sf"/>
</dbReference>
<name>A0A543I7D2_9ACTN</name>
<dbReference type="PROSITE" id="PS00211">
    <property type="entry name" value="ABC_TRANSPORTER_1"/>
    <property type="match status" value="1"/>
</dbReference>
<dbReference type="InterPro" id="IPR003593">
    <property type="entry name" value="AAA+_ATPase"/>
</dbReference>
<protein>
    <submittedName>
        <fullName evidence="10">ABC-type multidrug transport system fused ATPase/permease subunit</fullName>
    </submittedName>
</protein>
<feature type="transmembrane region" description="Helical" evidence="7">
    <location>
        <begin position="252"/>
        <end position="283"/>
    </location>
</feature>
<organism evidence="10 11">
    <name type="scientific">Actinomadura hallensis</name>
    <dbReference type="NCBI Taxonomy" id="337895"/>
    <lineage>
        <taxon>Bacteria</taxon>
        <taxon>Bacillati</taxon>
        <taxon>Actinomycetota</taxon>
        <taxon>Actinomycetes</taxon>
        <taxon>Streptosporangiales</taxon>
        <taxon>Thermomonosporaceae</taxon>
        <taxon>Actinomadura</taxon>
    </lineage>
</organism>
<keyword evidence="6 7" id="KW-0472">Membrane</keyword>
<dbReference type="Gene3D" id="1.20.1560.10">
    <property type="entry name" value="ABC transporter type 1, transmembrane domain"/>
    <property type="match status" value="1"/>
</dbReference>
<evidence type="ECO:0000313" key="10">
    <source>
        <dbReference type="EMBL" id="TQM66512.1"/>
    </source>
</evidence>
<dbReference type="GO" id="GO:0005524">
    <property type="term" value="F:ATP binding"/>
    <property type="evidence" value="ECO:0007669"/>
    <property type="project" value="UniProtKB-KW"/>
</dbReference>
<dbReference type="GO" id="GO:0034040">
    <property type="term" value="F:ATPase-coupled lipid transmembrane transporter activity"/>
    <property type="evidence" value="ECO:0007669"/>
    <property type="project" value="TreeGrafter"/>
</dbReference>
<keyword evidence="4" id="KW-0067">ATP-binding</keyword>
<accession>A0A543I7D2</accession>
<dbReference type="InterPro" id="IPR011527">
    <property type="entry name" value="ABC1_TM_dom"/>
</dbReference>
<evidence type="ECO:0000256" key="4">
    <source>
        <dbReference type="ARBA" id="ARBA00022840"/>
    </source>
</evidence>
<dbReference type="EMBL" id="VFPO01000001">
    <property type="protein sequence ID" value="TQM66512.1"/>
    <property type="molecule type" value="Genomic_DNA"/>
</dbReference>
<keyword evidence="3" id="KW-0547">Nucleotide-binding</keyword>
<evidence type="ECO:0000259" key="8">
    <source>
        <dbReference type="PROSITE" id="PS50893"/>
    </source>
</evidence>